<organism evidence="1 2">
    <name type="scientific">Massilia solisilvae</name>
    <dbReference type="NCBI Taxonomy" id="1811225"/>
    <lineage>
        <taxon>Bacteria</taxon>
        <taxon>Pseudomonadati</taxon>
        <taxon>Pseudomonadota</taxon>
        <taxon>Betaproteobacteria</taxon>
        <taxon>Burkholderiales</taxon>
        <taxon>Oxalobacteraceae</taxon>
        <taxon>Telluria group</taxon>
        <taxon>Massilia</taxon>
    </lineage>
</organism>
<protein>
    <submittedName>
        <fullName evidence="1">Uncharacterized protein</fullName>
    </submittedName>
</protein>
<reference evidence="1 2" key="1">
    <citation type="submission" date="2022-08" db="EMBL/GenBank/DDBJ databases">
        <title>Reclassification of Massilia species as members of the genera Telluria, Duganella, Pseudoduganella, Mokoshia gen. nov. and Zemynaea gen. nov. using orthogonal and non-orthogonal genome-based approaches.</title>
        <authorList>
            <person name="Bowman J.P."/>
        </authorList>
    </citation>
    <scope>NUCLEOTIDE SEQUENCE [LARGE SCALE GENOMIC DNA]</scope>
    <source>
        <strain evidence="1 2">JCM 31607</strain>
    </source>
</reference>
<comment type="caution">
    <text evidence="1">The sequence shown here is derived from an EMBL/GenBank/DDBJ whole genome shotgun (WGS) entry which is preliminary data.</text>
</comment>
<dbReference type="EMBL" id="JANUGV010000002">
    <property type="protein sequence ID" value="MCS0608234.1"/>
    <property type="molecule type" value="Genomic_DNA"/>
</dbReference>
<proteinExistence type="predicted"/>
<evidence type="ECO:0000313" key="2">
    <source>
        <dbReference type="Proteomes" id="UP001205861"/>
    </source>
</evidence>
<dbReference type="Proteomes" id="UP001205861">
    <property type="component" value="Unassembled WGS sequence"/>
</dbReference>
<keyword evidence="2" id="KW-1185">Reference proteome</keyword>
<evidence type="ECO:0000313" key="1">
    <source>
        <dbReference type="EMBL" id="MCS0608234.1"/>
    </source>
</evidence>
<gene>
    <name evidence="1" type="ORF">NX773_08665</name>
</gene>
<name>A0ABT2BIA7_9BURK</name>
<accession>A0ABT2BIA7</accession>
<dbReference type="InterPro" id="IPR049457">
    <property type="entry name" value="Emfourin"/>
</dbReference>
<dbReference type="Pfam" id="PF20242">
    <property type="entry name" value="Emfourin"/>
    <property type="match status" value="1"/>
</dbReference>
<dbReference type="RefSeq" id="WP_258855953.1">
    <property type="nucleotide sequence ID" value="NZ_JANUGV010000002.1"/>
</dbReference>
<sequence length="93" mass="10129">MKIRAKACGGIAGRTDSYELDTDRSANGKSVEDLLHRIDFFGAEPACGAGADIRRWEITVDDGPRQRTVTVWEDGASGGPGWQSLLEHLRNTV</sequence>